<gene>
    <name evidence="24" type="ORF">DYU11_03100</name>
</gene>
<comment type="subcellular location">
    <subcellularLocation>
        <location evidence="1">Endoplasmic reticulum</location>
    </subcellularLocation>
    <subcellularLocation>
        <location evidence="3">Golgi apparatus</location>
    </subcellularLocation>
    <subcellularLocation>
        <location evidence="2">Lysosome</location>
    </subcellularLocation>
    <subcellularLocation>
        <location evidence="4">Secreted</location>
    </subcellularLocation>
</comment>
<keyword evidence="12" id="KW-0256">Endoplasmic reticulum</keyword>
<reference evidence="24 25" key="1">
    <citation type="submission" date="2018-08" db="EMBL/GenBank/DDBJ databases">
        <title>Fibrisoma montanum sp. nov., isolated from Danxia mountain soil.</title>
        <authorList>
            <person name="Huang Y."/>
        </authorList>
    </citation>
    <scope>NUCLEOTIDE SEQUENCE [LARGE SCALE GENOMIC DNA]</scope>
    <source>
        <strain evidence="24 25">HYT19</strain>
    </source>
</reference>
<dbReference type="InterPro" id="IPR046450">
    <property type="entry name" value="PA_dom_sf"/>
</dbReference>
<evidence type="ECO:0000256" key="19">
    <source>
        <dbReference type="ARBA" id="ARBA00025833"/>
    </source>
</evidence>
<evidence type="ECO:0000256" key="14">
    <source>
        <dbReference type="ARBA" id="ARBA00023034"/>
    </source>
</evidence>
<keyword evidence="17" id="KW-0325">Glycoprotein</keyword>
<keyword evidence="11 24" id="KW-0378">Hydrolase</keyword>
<dbReference type="GO" id="GO:0006508">
    <property type="term" value="P:proteolysis"/>
    <property type="evidence" value="ECO:0007669"/>
    <property type="project" value="UniProtKB-KW"/>
</dbReference>
<organism evidence="24 25">
    <name type="scientific">Fibrisoma montanum</name>
    <dbReference type="NCBI Taxonomy" id="2305895"/>
    <lineage>
        <taxon>Bacteria</taxon>
        <taxon>Pseudomonadati</taxon>
        <taxon>Bacteroidota</taxon>
        <taxon>Cytophagia</taxon>
        <taxon>Cytophagales</taxon>
        <taxon>Spirosomataceae</taxon>
        <taxon>Fibrisoma</taxon>
    </lineage>
</organism>
<dbReference type="InterPro" id="IPR003137">
    <property type="entry name" value="PA_domain"/>
</dbReference>
<evidence type="ECO:0000256" key="10">
    <source>
        <dbReference type="ARBA" id="ARBA00022729"/>
    </source>
</evidence>
<sequence length="516" mass="56925">MHRKFYAYCRSARQPVRSAGRPAGMVHAVRFVLICAGTAGTLMAFSLQKPSLEKVFSRINNEVMQRSRAYETLVDASGVVGHRLTGSPNGTRAEAYAYNLLKSYGFKELRYEPFEVEAWMRDTVTLSIVPSKSDNFREVPVVALAHSPIEAHIQGEIVDVGNGLEGDFAAVKHKLKGKIALVNIGIAAPAQGARNLHRSEKTALAIQHGAKGVIMVNLVPGNVLLTGTASVTGKLIPIPSVCISLESGLQLRQWMQEERSPLHAMIAMSNKSRKIRARNVVATLPGATYPDEKIIIGGHLDSWDLATGAIDNGIGSFAVMDIARTFRALKIKPKRTIEFVLFMGEEQGLLGSKSMVQALKESGQLDKVRCMMNLDMTNDPTGLNAFGRNDMLPFLNDVGEAMKRTEPAFANQMMNQAGLHSDHQPFMLEGVPVVGMNGHLSKEVLDCYHANCDRINLVNEEQLKNTVRYTSMLLYALADADDIPTRRLNDSKTRDYLVAQGLRTPLQIANEWRWKE</sequence>
<dbReference type="OrthoDB" id="9769665at2"/>
<dbReference type="InterPro" id="IPR039866">
    <property type="entry name" value="CPQ"/>
</dbReference>
<evidence type="ECO:0000256" key="3">
    <source>
        <dbReference type="ARBA" id="ARBA00004555"/>
    </source>
</evidence>
<keyword evidence="16" id="KW-0865">Zymogen</keyword>
<keyword evidence="10" id="KW-0732">Signal</keyword>
<evidence type="ECO:0000256" key="2">
    <source>
        <dbReference type="ARBA" id="ARBA00004371"/>
    </source>
</evidence>
<dbReference type="GO" id="GO:0070573">
    <property type="term" value="F:metallodipeptidase activity"/>
    <property type="evidence" value="ECO:0007669"/>
    <property type="project" value="InterPro"/>
</dbReference>
<evidence type="ECO:0000256" key="9">
    <source>
        <dbReference type="ARBA" id="ARBA00022723"/>
    </source>
</evidence>
<dbReference type="PANTHER" id="PTHR12053:SF3">
    <property type="entry name" value="CARBOXYPEPTIDASE Q"/>
    <property type="match status" value="1"/>
</dbReference>
<dbReference type="SUPFAM" id="SSF53187">
    <property type="entry name" value="Zn-dependent exopeptidases"/>
    <property type="match status" value="1"/>
</dbReference>
<feature type="domain" description="PA" evidence="22">
    <location>
        <begin position="154"/>
        <end position="251"/>
    </location>
</feature>
<evidence type="ECO:0000256" key="1">
    <source>
        <dbReference type="ARBA" id="ARBA00004240"/>
    </source>
</evidence>
<dbReference type="Pfam" id="PF04389">
    <property type="entry name" value="Peptidase_M28"/>
    <property type="match status" value="1"/>
</dbReference>
<evidence type="ECO:0000256" key="13">
    <source>
        <dbReference type="ARBA" id="ARBA00022833"/>
    </source>
</evidence>
<keyword evidence="25" id="KW-1185">Reference proteome</keyword>
<dbReference type="Gene3D" id="3.50.30.30">
    <property type="match status" value="1"/>
</dbReference>
<evidence type="ECO:0000259" key="22">
    <source>
        <dbReference type="Pfam" id="PF02225"/>
    </source>
</evidence>
<keyword evidence="13" id="KW-0862">Zinc</keyword>
<proteinExistence type="predicted"/>
<evidence type="ECO:0000256" key="17">
    <source>
        <dbReference type="ARBA" id="ARBA00023180"/>
    </source>
</evidence>
<dbReference type="EMBL" id="QXED01000001">
    <property type="protein sequence ID" value="RIV27316.1"/>
    <property type="molecule type" value="Genomic_DNA"/>
</dbReference>
<protein>
    <recommendedName>
        <fullName evidence="5">Carboxypeptidase Q</fullName>
    </recommendedName>
    <alternativeName>
        <fullName evidence="20">Plasma glutamate carboxypeptidase</fullName>
    </alternativeName>
</protein>
<evidence type="ECO:0000256" key="11">
    <source>
        <dbReference type="ARBA" id="ARBA00022801"/>
    </source>
</evidence>
<dbReference type="PANTHER" id="PTHR12053">
    <property type="entry name" value="PROTEASE FAMILY M28 PLASMA GLUTAMATE CARBOXYPEPTIDASE-RELATED"/>
    <property type="match status" value="1"/>
</dbReference>
<keyword evidence="14" id="KW-0333">Golgi apparatus</keyword>
<keyword evidence="8" id="KW-0645">Protease</keyword>
<evidence type="ECO:0000259" key="23">
    <source>
        <dbReference type="Pfam" id="PF04389"/>
    </source>
</evidence>
<dbReference type="SUPFAM" id="SSF52025">
    <property type="entry name" value="PA domain"/>
    <property type="match status" value="1"/>
</dbReference>
<dbReference type="GO" id="GO:0005764">
    <property type="term" value="C:lysosome"/>
    <property type="evidence" value="ECO:0007669"/>
    <property type="project" value="UniProtKB-SubCell"/>
</dbReference>
<evidence type="ECO:0000256" key="4">
    <source>
        <dbReference type="ARBA" id="ARBA00004613"/>
    </source>
</evidence>
<comment type="subunit">
    <text evidence="19">Homodimer. The monomeric form is inactive while the homodimer is active.</text>
</comment>
<dbReference type="GO" id="GO:0005576">
    <property type="term" value="C:extracellular region"/>
    <property type="evidence" value="ECO:0007669"/>
    <property type="project" value="UniProtKB-SubCell"/>
</dbReference>
<dbReference type="GO" id="GO:0004180">
    <property type="term" value="F:carboxypeptidase activity"/>
    <property type="evidence" value="ECO:0007669"/>
    <property type="project" value="UniProtKB-KW"/>
</dbReference>
<evidence type="ECO:0000313" key="24">
    <source>
        <dbReference type="EMBL" id="RIV27316.1"/>
    </source>
</evidence>
<keyword evidence="15" id="KW-0482">Metalloprotease</keyword>
<evidence type="ECO:0000256" key="5">
    <source>
        <dbReference type="ARBA" id="ARBA00014116"/>
    </source>
</evidence>
<evidence type="ECO:0000256" key="20">
    <source>
        <dbReference type="ARBA" id="ARBA00033328"/>
    </source>
</evidence>
<dbReference type="InterPro" id="IPR007484">
    <property type="entry name" value="Peptidase_M28"/>
</dbReference>
<evidence type="ECO:0000256" key="16">
    <source>
        <dbReference type="ARBA" id="ARBA00023145"/>
    </source>
</evidence>
<dbReference type="Pfam" id="PF02225">
    <property type="entry name" value="PA"/>
    <property type="match status" value="1"/>
</dbReference>
<keyword evidence="7" id="KW-0121">Carboxypeptidase</keyword>
<comment type="caution">
    <text evidence="24">The sequence shown here is derived from an EMBL/GenBank/DDBJ whole genome shotgun (WGS) entry which is preliminary data.</text>
</comment>
<evidence type="ECO:0000256" key="15">
    <source>
        <dbReference type="ARBA" id="ARBA00023049"/>
    </source>
</evidence>
<accession>A0A418MIU3</accession>
<dbReference type="Gene3D" id="3.40.630.10">
    <property type="entry name" value="Zn peptidases"/>
    <property type="match status" value="1"/>
</dbReference>
<keyword evidence="6" id="KW-0964">Secreted</keyword>
<evidence type="ECO:0000256" key="21">
    <source>
        <dbReference type="SAM" id="Phobius"/>
    </source>
</evidence>
<feature type="domain" description="Peptidase M28" evidence="23">
    <location>
        <begin position="279"/>
        <end position="470"/>
    </location>
</feature>
<evidence type="ECO:0000256" key="12">
    <source>
        <dbReference type="ARBA" id="ARBA00022824"/>
    </source>
</evidence>
<dbReference type="GO" id="GO:0046872">
    <property type="term" value="F:metal ion binding"/>
    <property type="evidence" value="ECO:0007669"/>
    <property type="project" value="UniProtKB-KW"/>
</dbReference>
<keyword evidence="21" id="KW-0812">Transmembrane</keyword>
<keyword evidence="21" id="KW-0472">Membrane</keyword>
<dbReference type="Proteomes" id="UP000283523">
    <property type="component" value="Unassembled WGS sequence"/>
</dbReference>
<evidence type="ECO:0000256" key="7">
    <source>
        <dbReference type="ARBA" id="ARBA00022645"/>
    </source>
</evidence>
<keyword evidence="21" id="KW-1133">Transmembrane helix</keyword>
<evidence type="ECO:0000256" key="18">
    <source>
        <dbReference type="ARBA" id="ARBA00023228"/>
    </source>
</evidence>
<evidence type="ECO:0000256" key="8">
    <source>
        <dbReference type="ARBA" id="ARBA00022670"/>
    </source>
</evidence>
<evidence type="ECO:0000256" key="6">
    <source>
        <dbReference type="ARBA" id="ARBA00022525"/>
    </source>
</evidence>
<keyword evidence="18" id="KW-0458">Lysosome</keyword>
<name>A0A418MIU3_9BACT</name>
<dbReference type="AlphaFoldDB" id="A0A418MIU3"/>
<keyword evidence="9" id="KW-0479">Metal-binding</keyword>
<feature type="transmembrane region" description="Helical" evidence="21">
    <location>
        <begin position="28"/>
        <end position="47"/>
    </location>
</feature>
<evidence type="ECO:0000313" key="25">
    <source>
        <dbReference type="Proteomes" id="UP000283523"/>
    </source>
</evidence>